<comment type="caution">
    <text evidence="1">The sequence shown here is derived from an EMBL/GenBank/DDBJ whole genome shotgun (WGS) entry which is preliminary data.</text>
</comment>
<dbReference type="EMBL" id="PFWZ01000086">
    <property type="protein sequence ID" value="PJA40370.1"/>
    <property type="molecule type" value="Genomic_DNA"/>
</dbReference>
<accession>A0A2M7X2H9</accession>
<organism evidence="1 2">
    <name type="scientific">candidate division WWE3 bacterium CG_4_9_14_3_um_filter_39_7</name>
    <dbReference type="NCBI Taxonomy" id="1975080"/>
    <lineage>
        <taxon>Bacteria</taxon>
        <taxon>Katanobacteria</taxon>
    </lineage>
</organism>
<sequence length="125" mass="14062">MISTLRIDHLPRVLGFVETDDLIQIREGWIAVMLGKREGNISDIVTRYQCLAEQVVDGYKEHEARRKAQVGLLVQMALARRDGGRLGHFLDDLKDAQIDAQGKGFVDVAVCIRDTIRKFEVKGKG</sequence>
<dbReference type="Proteomes" id="UP000231195">
    <property type="component" value="Unassembled WGS sequence"/>
</dbReference>
<evidence type="ECO:0000313" key="2">
    <source>
        <dbReference type="Proteomes" id="UP000231195"/>
    </source>
</evidence>
<evidence type="ECO:0000313" key="1">
    <source>
        <dbReference type="EMBL" id="PJA40370.1"/>
    </source>
</evidence>
<name>A0A2M7X2H9_UNCKA</name>
<gene>
    <name evidence="1" type="ORF">CO179_02415</name>
</gene>
<dbReference type="AlphaFoldDB" id="A0A2M7X2H9"/>
<protein>
    <submittedName>
        <fullName evidence="1">Uncharacterized protein</fullName>
    </submittedName>
</protein>
<reference evidence="2" key="1">
    <citation type="submission" date="2017-09" db="EMBL/GenBank/DDBJ databases">
        <title>Depth-based differentiation of microbial function through sediment-hosted aquifers and enrichment of novel symbionts in the deep terrestrial subsurface.</title>
        <authorList>
            <person name="Probst A.J."/>
            <person name="Ladd B."/>
            <person name="Jarett J.K."/>
            <person name="Geller-Mcgrath D.E."/>
            <person name="Sieber C.M.K."/>
            <person name="Emerson J.B."/>
            <person name="Anantharaman K."/>
            <person name="Thomas B.C."/>
            <person name="Malmstrom R."/>
            <person name="Stieglmeier M."/>
            <person name="Klingl A."/>
            <person name="Woyke T."/>
            <person name="Ryan C.M."/>
            <person name="Banfield J.F."/>
        </authorList>
    </citation>
    <scope>NUCLEOTIDE SEQUENCE [LARGE SCALE GENOMIC DNA]</scope>
</reference>
<proteinExistence type="predicted"/>